<dbReference type="EMBL" id="QUZK01000012">
    <property type="protein sequence ID" value="RFF32318.1"/>
    <property type="molecule type" value="Genomic_DNA"/>
</dbReference>
<evidence type="ECO:0000313" key="5">
    <source>
        <dbReference type="Proteomes" id="UP000260351"/>
    </source>
</evidence>
<evidence type="ECO:0000313" key="4">
    <source>
        <dbReference type="EMBL" id="RFF32318.1"/>
    </source>
</evidence>
<dbReference type="InterPro" id="IPR001375">
    <property type="entry name" value="Peptidase_S9_cat"/>
</dbReference>
<dbReference type="RefSeq" id="WP_116649500.1">
    <property type="nucleotide sequence ID" value="NZ_QUZK01000012.1"/>
</dbReference>
<dbReference type="InterPro" id="IPR029058">
    <property type="entry name" value="AB_hydrolase_fold"/>
</dbReference>
<dbReference type="GO" id="GO:0006508">
    <property type="term" value="P:proteolysis"/>
    <property type="evidence" value="ECO:0007669"/>
    <property type="project" value="InterPro"/>
</dbReference>
<dbReference type="InterPro" id="IPR011042">
    <property type="entry name" value="6-blade_b-propeller_TolB-like"/>
</dbReference>
<keyword evidence="2" id="KW-0732">Signal</keyword>
<protein>
    <submittedName>
        <fullName evidence="4">S9 family peptidase</fullName>
    </submittedName>
</protein>
<reference evidence="4 5" key="1">
    <citation type="submission" date="2018-08" db="EMBL/GenBank/DDBJ databases">
        <title>Wenzhouxiangella salilacus sp. nov., a novel bacterium isolated from a saline lake in Xinjiang Province, China.</title>
        <authorList>
            <person name="Han S."/>
        </authorList>
    </citation>
    <scope>NUCLEOTIDE SEQUENCE [LARGE SCALE GENOMIC DNA]</scope>
    <source>
        <strain evidence="4 5">XDB06</strain>
    </source>
</reference>
<evidence type="ECO:0000259" key="3">
    <source>
        <dbReference type="Pfam" id="PF00326"/>
    </source>
</evidence>
<dbReference type="AlphaFoldDB" id="A0A3E1KC65"/>
<proteinExistence type="predicted"/>
<organism evidence="4 5">
    <name type="scientific">Wenzhouxiangella sediminis</name>
    <dbReference type="NCBI Taxonomy" id="1792836"/>
    <lineage>
        <taxon>Bacteria</taxon>
        <taxon>Pseudomonadati</taxon>
        <taxon>Pseudomonadota</taxon>
        <taxon>Gammaproteobacteria</taxon>
        <taxon>Chromatiales</taxon>
        <taxon>Wenzhouxiangellaceae</taxon>
        <taxon>Wenzhouxiangella</taxon>
    </lineage>
</organism>
<dbReference type="Proteomes" id="UP000260351">
    <property type="component" value="Unassembled WGS sequence"/>
</dbReference>
<gene>
    <name evidence="4" type="ORF">DZC52_02315</name>
</gene>
<feature type="chain" id="PRO_5017581059" evidence="2">
    <location>
        <begin position="25"/>
        <end position="664"/>
    </location>
</feature>
<keyword evidence="1" id="KW-0378">Hydrolase</keyword>
<sequence length="664" mass="74584">MPYRLAVTAAIAALAVLNLATASADTVPTRQFVSHADVRSMKISPDGEHVAFTYEEGTQVKLASMALDSQEITASFEFGKNQHVLNFWWGSNERLVMSVGEVTGNLDNTGRALQLYAADLDGQKRREIFDTATRGAYRMLHPLPDDDRRIMVARYHPTDGGEPKANYVDMYDAEMRPAGDLPVDNDIVALVADNDGNLRGAAAVEWGDSLDERQLRLHVRHEGEWQQVRIQPERPSPNLDFLGFSSENDQVYFSSNHDMAENDRLGVFRYDFDTEQVELLFRHDDMNVGGLIYGPDGQILGATTRFGPMNYHFFDDKVEENRRSVQMISGLVQAFPGNNVTMVSSSEDGRRAIVWVRGDRNPGEFYLLNTETMEMRFLVAALPELPTEALVPMRPVRIEARDGLELHALLTLPENRDEDLPLIVNVHGGPFGVVDRWGYNMEAQLMAHHGYATLQVNYRGSGGRGDDFERAGWKEWGGKMQDDVTDATRWAIEQGIADPGRICIYGGSYGGYASLMGVIKEPDLYQCAVGYVGVYDLPWFRSGDGNDFSSQRGYGRDARANFERFMSTAVGDDMEKLQANSPVHNVDRIQADLYLVHGGSDVRVVIGHLERLRKALDEAGKDYEWMVKEEEGHGFYDVDNRVDLYDSMLEFFDEHIGEQAQAED</sequence>
<dbReference type="PANTHER" id="PTHR42776">
    <property type="entry name" value="SERINE PEPTIDASE S9 FAMILY MEMBER"/>
    <property type="match status" value="1"/>
</dbReference>
<dbReference type="OrthoDB" id="4269629at2"/>
<accession>A0A3E1KC65</accession>
<name>A0A3E1KC65_9GAMM</name>
<dbReference type="Gene3D" id="3.40.50.1820">
    <property type="entry name" value="alpha/beta hydrolase"/>
    <property type="match status" value="1"/>
</dbReference>
<feature type="domain" description="Peptidase S9 prolyl oligopeptidase catalytic" evidence="3">
    <location>
        <begin position="437"/>
        <end position="658"/>
    </location>
</feature>
<dbReference type="Gene3D" id="2.120.10.30">
    <property type="entry name" value="TolB, C-terminal domain"/>
    <property type="match status" value="1"/>
</dbReference>
<dbReference type="PANTHER" id="PTHR42776:SF27">
    <property type="entry name" value="DIPEPTIDYL PEPTIDASE FAMILY MEMBER 6"/>
    <property type="match status" value="1"/>
</dbReference>
<keyword evidence="5" id="KW-1185">Reference proteome</keyword>
<dbReference type="SUPFAM" id="SSF53474">
    <property type="entry name" value="alpha/beta-Hydrolases"/>
    <property type="match status" value="1"/>
</dbReference>
<feature type="signal peptide" evidence="2">
    <location>
        <begin position="1"/>
        <end position="24"/>
    </location>
</feature>
<evidence type="ECO:0000256" key="1">
    <source>
        <dbReference type="ARBA" id="ARBA00022801"/>
    </source>
</evidence>
<comment type="caution">
    <text evidence="4">The sequence shown here is derived from an EMBL/GenBank/DDBJ whole genome shotgun (WGS) entry which is preliminary data.</text>
</comment>
<dbReference type="GO" id="GO:0004252">
    <property type="term" value="F:serine-type endopeptidase activity"/>
    <property type="evidence" value="ECO:0007669"/>
    <property type="project" value="TreeGrafter"/>
</dbReference>
<evidence type="ECO:0000256" key="2">
    <source>
        <dbReference type="SAM" id="SignalP"/>
    </source>
</evidence>
<dbReference type="Pfam" id="PF00326">
    <property type="entry name" value="Peptidase_S9"/>
    <property type="match status" value="1"/>
</dbReference>
<dbReference type="SUPFAM" id="SSF82171">
    <property type="entry name" value="DPP6 N-terminal domain-like"/>
    <property type="match status" value="1"/>
</dbReference>